<evidence type="ECO:0000256" key="3">
    <source>
        <dbReference type="ARBA" id="ARBA00004413"/>
    </source>
</evidence>
<dbReference type="SMART" id="SM00027">
    <property type="entry name" value="EH"/>
    <property type="match status" value="1"/>
</dbReference>
<dbReference type="PROSITE" id="PS50031">
    <property type="entry name" value="EH"/>
    <property type="match status" value="1"/>
</dbReference>
<dbReference type="PROSITE" id="PS50222">
    <property type="entry name" value="EF_HAND_2"/>
    <property type="match status" value="1"/>
</dbReference>
<evidence type="ECO:0000256" key="5">
    <source>
        <dbReference type="ARBA" id="ARBA00022583"/>
    </source>
</evidence>
<feature type="compositionally biased region" description="Polar residues" evidence="10">
    <location>
        <begin position="321"/>
        <end position="330"/>
    </location>
</feature>
<feature type="compositionally biased region" description="Low complexity" evidence="10">
    <location>
        <begin position="146"/>
        <end position="162"/>
    </location>
</feature>
<evidence type="ECO:0000256" key="8">
    <source>
        <dbReference type="ARBA" id="ARBA00023212"/>
    </source>
</evidence>
<name>A0ABY6TSD3_BIOOC</name>
<feature type="compositionally biased region" description="Polar residues" evidence="10">
    <location>
        <begin position="109"/>
        <end position="125"/>
    </location>
</feature>
<comment type="subcellular location">
    <subcellularLocation>
        <location evidence="3">Cell membrane</location>
        <topology evidence="3">Peripheral membrane protein</topology>
        <orientation evidence="3">Cytoplasmic side</orientation>
    </subcellularLocation>
    <subcellularLocation>
        <location evidence="2">Cytoplasm</location>
        <location evidence="2">Cytoskeleton</location>
        <location evidence="2">Actin patch</location>
    </subcellularLocation>
    <subcellularLocation>
        <location evidence="1">Endosome membrane</location>
        <topology evidence="1">Peripheral membrane protein</topology>
        <orientation evidence="1">Cytoplasmic side</orientation>
    </subcellularLocation>
</comment>
<comment type="caution">
    <text evidence="13">The sequence shown here is derived from an EMBL/GenBank/DDBJ whole genome shotgun (WGS) entry which is preliminary data.</text>
</comment>
<evidence type="ECO:0000256" key="4">
    <source>
        <dbReference type="ARBA" id="ARBA00011159"/>
    </source>
</evidence>
<evidence type="ECO:0000313" key="13">
    <source>
        <dbReference type="EMBL" id="VUC21544.1"/>
    </source>
</evidence>
<feature type="region of interest" description="Disordered" evidence="10">
    <location>
        <begin position="575"/>
        <end position="644"/>
    </location>
</feature>
<reference evidence="13 14" key="1">
    <citation type="submission" date="2019-06" db="EMBL/GenBank/DDBJ databases">
        <authorList>
            <person name="Broberg M."/>
        </authorList>
    </citation>
    <scope>NUCLEOTIDE SEQUENCE [LARGE SCALE GENOMIC DNA]</scope>
</reference>
<keyword evidence="14" id="KW-1185">Reference proteome</keyword>
<keyword evidence="8" id="KW-0963">Cytoplasm</keyword>
<dbReference type="EMBL" id="CABFNS010000408">
    <property type="protein sequence ID" value="VUC21544.1"/>
    <property type="molecule type" value="Genomic_DNA"/>
</dbReference>
<evidence type="ECO:0000259" key="12">
    <source>
        <dbReference type="PROSITE" id="PS50222"/>
    </source>
</evidence>
<dbReference type="Pfam" id="PF12763">
    <property type="entry name" value="EH"/>
    <property type="match status" value="1"/>
</dbReference>
<evidence type="ECO:0000256" key="9">
    <source>
        <dbReference type="ARBA" id="ARBA00025194"/>
    </source>
</evidence>
<dbReference type="InterPro" id="IPR000261">
    <property type="entry name" value="EH_dom"/>
</dbReference>
<feature type="compositionally biased region" description="Basic and acidic residues" evidence="10">
    <location>
        <begin position="196"/>
        <end position="209"/>
    </location>
</feature>
<proteinExistence type="predicted"/>
<accession>A0ABY6TSD3</accession>
<keyword evidence="8" id="KW-0206">Cytoskeleton</keyword>
<feature type="compositionally biased region" description="Basic residues" evidence="10">
    <location>
        <begin position="620"/>
        <end position="641"/>
    </location>
</feature>
<dbReference type="Gene3D" id="1.10.238.10">
    <property type="entry name" value="EF-hand"/>
    <property type="match status" value="1"/>
</dbReference>
<feature type="compositionally biased region" description="Basic and acidic residues" evidence="10">
    <location>
        <begin position="241"/>
        <end position="251"/>
    </location>
</feature>
<comment type="subunit">
    <text evidence="4">Component of the PAN1 actin cytoskeleton-regulatory complex.</text>
</comment>
<dbReference type="InterPro" id="IPR011992">
    <property type="entry name" value="EF-hand-dom_pair"/>
</dbReference>
<evidence type="ECO:0008006" key="15">
    <source>
        <dbReference type="Google" id="ProtNLM"/>
    </source>
</evidence>
<feature type="compositionally biased region" description="Pro residues" evidence="10">
    <location>
        <begin position="370"/>
        <end position="386"/>
    </location>
</feature>
<feature type="region of interest" description="Disordered" evidence="10">
    <location>
        <begin position="81"/>
        <end position="563"/>
    </location>
</feature>
<dbReference type="Proteomes" id="UP000766486">
    <property type="component" value="Unassembled WGS sequence"/>
</dbReference>
<keyword evidence="7" id="KW-0009">Actin-binding</keyword>
<evidence type="ECO:0000256" key="10">
    <source>
        <dbReference type="SAM" id="MobiDB-lite"/>
    </source>
</evidence>
<feature type="compositionally biased region" description="Polar residues" evidence="10">
    <location>
        <begin position="547"/>
        <end position="563"/>
    </location>
</feature>
<evidence type="ECO:0000313" key="14">
    <source>
        <dbReference type="Proteomes" id="UP000766486"/>
    </source>
</evidence>
<dbReference type="CDD" id="cd00052">
    <property type="entry name" value="EH"/>
    <property type="match status" value="1"/>
</dbReference>
<feature type="compositionally biased region" description="Low complexity" evidence="10">
    <location>
        <begin position="41"/>
        <end position="59"/>
    </location>
</feature>
<feature type="compositionally biased region" description="Basic and acidic residues" evidence="10">
    <location>
        <begin position="447"/>
        <end position="461"/>
    </location>
</feature>
<feature type="compositionally biased region" description="Pro residues" evidence="10">
    <location>
        <begin position="333"/>
        <end position="342"/>
    </location>
</feature>
<evidence type="ECO:0000259" key="11">
    <source>
        <dbReference type="PROSITE" id="PS50031"/>
    </source>
</evidence>
<dbReference type="SUPFAM" id="SSF47473">
    <property type="entry name" value="EF-hand"/>
    <property type="match status" value="1"/>
</dbReference>
<feature type="region of interest" description="Disordered" evidence="10">
    <location>
        <begin position="1"/>
        <end position="66"/>
    </location>
</feature>
<sequence>MSYGAPNAPSGGASSDPAAALRGASLAFSKKKPPAPPPPSKSSNGALAAATLSSQSTGGSVNGLPDMDAAAARSIVAGRMQQLAAASGQSQQSQQYGSHLQTPPRVDPKSTSFIAATLAASRNGSPSPPKPAAAQTASPAPRRKASVGAMSSVSSADVAVDSEPIPPTGSLISIFEEGGRGGGGDPVKKTPVRGKRSVDESLALRRETADEGVALRAAEKRPLKTEPKTQATPPRLNRLVTQDRTDMRESDLTSSPSSPRPRQRAPQSAGPVELNRPEVKTSRSPPRLKNLVSQNTSDGKRLEVKEIGSSPVQTAVPRITNKYNSPQTSNPPQFRPLTPPPQSAGISSLKQEAVKPPPKPKRAPTQTTRPPTPPESRSSAPPPKPKPSVDKPAVAVSSKQRSAQALPLGENSGPVSKPVVKSSAPPTPPKPRKPQSSSNLKQSQALEDNKRPVPSKSKGERSQAPAPPKPRGSSKPLSKVSSNRDTDSPEPVGLHRTKTTDTMDSANDVFVSAPTSPELAKSPPVFPPRHRKTTSGPPSPTRDVQRQRSATASSTNKNQALDSLTSAIMAGSLAAARLTPHSTGTSLPPPVTPIRQKSPRLRQTLRGPVDSSEDEEDRHIKKHRPKLGRGKHAHHEGSRRRWRDEVTPRERKRYEAVWASNRGIHLPHAASPSASSLSSSGRDNLKDFSHSVANVVVREVWKRSRLPEDELIEVWDLVDRDKRGVLSRQEFVVGMWLIDQRLKGRKIPTKVSESVWGSASGNGLMVIKPKAK</sequence>
<feature type="domain" description="EH" evidence="11">
    <location>
        <begin position="650"/>
        <end position="762"/>
    </location>
</feature>
<evidence type="ECO:0000256" key="6">
    <source>
        <dbReference type="ARBA" id="ARBA00022753"/>
    </source>
</evidence>
<protein>
    <recommendedName>
        <fullName evidence="15">EH domain-containing protein</fullName>
    </recommendedName>
</protein>
<feature type="compositionally biased region" description="Low complexity" evidence="10">
    <location>
        <begin position="1"/>
        <end position="20"/>
    </location>
</feature>
<organism evidence="13 14">
    <name type="scientific">Bionectria ochroleuca</name>
    <name type="common">Gliocladium roseum</name>
    <dbReference type="NCBI Taxonomy" id="29856"/>
    <lineage>
        <taxon>Eukaryota</taxon>
        <taxon>Fungi</taxon>
        <taxon>Dikarya</taxon>
        <taxon>Ascomycota</taxon>
        <taxon>Pezizomycotina</taxon>
        <taxon>Sordariomycetes</taxon>
        <taxon>Hypocreomycetidae</taxon>
        <taxon>Hypocreales</taxon>
        <taxon>Bionectriaceae</taxon>
        <taxon>Clonostachys</taxon>
    </lineage>
</organism>
<feature type="domain" description="EF-hand" evidence="12">
    <location>
        <begin position="706"/>
        <end position="741"/>
    </location>
</feature>
<keyword evidence="5" id="KW-0254">Endocytosis</keyword>
<evidence type="ECO:0000256" key="2">
    <source>
        <dbReference type="ARBA" id="ARBA00004134"/>
    </source>
</evidence>
<keyword evidence="6" id="KW-0967">Endosome</keyword>
<evidence type="ECO:0000256" key="7">
    <source>
        <dbReference type="ARBA" id="ARBA00023203"/>
    </source>
</evidence>
<feature type="compositionally biased region" description="Low complexity" evidence="10">
    <location>
        <begin position="81"/>
        <end position="95"/>
    </location>
</feature>
<feature type="compositionally biased region" description="Low complexity" evidence="10">
    <location>
        <begin position="412"/>
        <end position="424"/>
    </location>
</feature>
<evidence type="ECO:0000256" key="1">
    <source>
        <dbReference type="ARBA" id="ARBA00004125"/>
    </source>
</evidence>
<comment type="function">
    <text evidence="9">Component of the PAN1 actin cytoskeleton-regulatory complex required for the internalization of endosomes during actin-coupled endocytosis. The complex links the site of endocytosis to the cell membrane-associated actin cytoskeleton. Mediates uptake of external molecules and vacuolar degradation of plasma membrane proteins. Plays a role in the proper organization of the cell membrane-associated actin cytoskeleton and promotes its destabilization.</text>
</comment>
<feature type="compositionally biased region" description="Basic and acidic residues" evidence="10">
    <location>
        <begin position="217"/>
        <end position="227"/>
    </location>
</feature>
<gene>
    <name evidence="13" type="ORF">CLO192961_LOCUS58205</name>
</gene>
<dbReference type="InterPro" id="IPR002048">
    <property type="entry name" value="EF_hand_dom"/>
</dbReference>